<evidence type="ECO:0000313" key="2">
    <source>
        <dbReference type="Proteomes" id="UP001590951"/>
    </source>
</evidence>
<name>A0ABR4BG46_9LECA</name>
<dbReference type="EMBL" id="JBHFEH010000007">
    <property type="protein sequence ID" value="KAL2056810.1"/>
    <property type="molecule type" value="Genomic_DNA"/>
</dbReference>
<keyword evidence="2" id="KW-1185">Reference proteome</keyword>
<sequence length="65" mass="7163">MDTAEAWQVWVVGKVGGQCHHEAIRTLLANGEDILKFAATRKSAERLTVKMNMQCSSLPGYSRNG</sequence>
<comment type="caution">
    <text evidence="1">The sequence shown here is derived from an EMBL/GenBank/DDBJ whole genome shotgun (WGS) entry which is preliminary data.</text>
</comment>
<accession>A0ABR4BG46</accession>
<proteinExistence type="predicted"/>
<protein>
    <submittedName>
        <fullName evidence="1">Uncharacterized protein</fullName>
    </submittedName>
</protein>
<gene>
    <name evidence="1" type="ORF">ABVK25_003205</name>
</gene>
<reference evidence="1 2" key="1">
    <citation type="submission" date="2024-09" db="EMBL/GenBank/DDBJ databases">
        <title>Rethinking Asexuality: The Enigmatic Case of Functional Sexual Genes in Lepraria (Stereocaulaceae).</title>
        <authorList>
            <person name="Doellman M."/>
            <person name="Sun Y."/>
            <person name="Barcenas-Pena A."/>
            <person name="Lumbsch H.T."/>
            <person name="Grewe F."/>
        </authorList>
    </citation>
    <scope>NUCLEOTIDE SEQUENCE [LARGE SCALE GENOMIC DNA]</scope>
    <source>
        <strain evidence="1 2">Grewe 0041</strain>
    </source>
</reference>
<dbReference type="Proteomes" id="UP001590951">
    <property type="component" value="Unassembled WGS sequence"/>
</dbReference>
<organism evidence="1 2">
    <name type="scientific">Lepraria finkii</name>
    <dbReference type="NCBI Taxonomy" id="1340010"/>
    <lineage>
        <taxon>Eukaryota</taxon>
        <taxon>Fungi</taxon>
        <taxon>Dikarya</taxon>
        <taxon>Ascomycota</taxon>
        <taxon>Pezizomycotina</taxon>
        <taxon>Lecanoromycetes</taxon>
        <taxon>OSLEUM clade</taxon>
        <taxon>Lecanoromycetidae</taxon>
        <taxon>Lecanorales</taxon>
        <taxon>Lecanorineae</taxon>
        <taxon>Stereocaulaceae</taxon>
        <taxon>Lepraria</taxon>
    </lineage>
</organism>
<evidence type="ECO:0000313" key="1">
    <source>
        <dbReference type="EMBL" id="KAL2056810.1"/>
    </source>
</evidence>